<keyword evidence="10" id="KW-1185">Reference proteome</keyword>
<evidence type="ECO:0000256" key="2">
    <source>
        <dbReference type="ARBA" id="ARBA00007400"/>
    </source>
</evidence>
<name>E0RWJ9_BUTPB</name>
<dbReference type="EMBL" id="CP001810">
    <property type="protein sequence ID" value="ADL34373.1"/>
    <property type="molecule type" value="Genomic_DNA"/>
</dbReference>
<feature type="transmembrane region" description="Helical" evidence="7">
    <location>
        <begin position="139"/>
        <end position="163"/>
    </location>
</feature>
<feature type="transmembrane region" description="Helical" evidence="7">
    <location>
        <begin position="255"/>
        <end position="275"/>
    </location>
</feature>
<dbReference type="GO" id="GO:0016413">
    <property type="term" value="F:O-acetyltransferase activity"/>
    <property type="evidence" value="ECO:0007669"/>
    <property type="project" value="TreeGrafter"/>
</dbReference>
<gene>
    <name evidence="9" type="ordered locus">bpr_I1636</name>
</gene>
<feature type="transmembrane region" description="Helical" evidence="7">
    <location>
        <begin position="12"/>
        <end position="30"/>
    </location>
</feature>
<evidence type="ECO:0000256" key="4">
    <source>
        <dbReference type="ARBA" id="ARBA00022692"/>
    </source>
</evidence>
<dbReference type="HOGENOM" id="CLU_067759_0_0_9"/>
<dbReference type="eggNOG" id="COG1835">
    <property type="taxonomic scope" value="Bacteria"/>
</dbReference>
<protein>
    <submittedName>
        <fullName evidence="9">Acyltransferase</fullName>
    </submittedName>
</protein>
<proteinExistence type="inferred from homology"/>
<dbReference type="Pfam" id="PF01757">
    <property type="entry name" value="Acyl_transf_3"/>
    <property type="match status" value="1"/>
</dbReference>
<feature type="transmembrane region" description="Helical" evidence="7">
    <location>
        <begin position="50"/>
        <end position="69"/>
    </location>
</feature>
<dbReference type="AlphaFoldDB" id="E0RWJ9"/>
<feature type="transmembrane region" description="Helical" evidence="7">
    <location>
        <begin position="90"/>
        <end position="111"/>
    </location>
</feature>
<evidence type="ECO:0000313" key="10">
    <source>
        <dbReference type="Proteomes" id="UP000001299"/>
    </source>
</evidence>
<dbReference type="PANTHER" id="PTHR40074:SF2">
    <property type="entry name" value="O-ACETYLTRANSFERASE WECH"/>
    <property type="match status" value="1"/>
</dbReference>
<feature type="transmembrane region" description="Helical" evidence="7">
    <location>
        <begin position="231"/>
        <end position="249"/>
    </location>
</feature>
<dbReference type="STRING" id="515622.bpr_I1636"/>
<keyword evidence="9" id="KW-0012">Acyltransferase</keyword>
<dbReference type="RefSeq" id="WP_013281027.1">
    <property type="nucleotide sequence ID" value="NC_014387.1"/>
</dbReference>
<keyword evidence="6 7" id="KW-0472">Membrane</keyword>
<comment type="subcellular location">
    <subcellularLocation>
        <location evidence="1">Cell membrane</location>
        <topology evidence="1">Multi-pass membrane protein</topology>
    </subcellularLocation>
</comment>
<evidence type="ECO:0000259" key="8">
    <source>
        <dbReference type="Pfam" id="PF01757"/>
    </source>
</evidence>
<feature type="domain" description="Acyltransferase 3" evidence="8">
    <location>
        <begin position="6"/>
        <end position="336"/>
    </location>
</feature>
<dbReference type="GO" id="GO:0005886">
    <property type="term" value="C:plasma membrane"/>
    <property type="evidence" value="ECO:0007669"/>
    <property type="project" value="UniProtKB-SubCell"/>
</dbReference>
<evidence type="ECO:0000256" key="5">
    <source>
        <dbReference type="ARBA" id="ARBA00022989"/>
    </source>
</evidence>
<accession>E0RWJ9</accession>
<keyword evidence="5 7" id="KW-1133">Transmembrane helix</keyword>
<evidence type="ECO:0000313" key="9">
    <source>
        <dbReference type="EMBL" id="ADL34373.1"/>
    </source>
</evidence>
<organism evidence="9 10">
    <name type="scientific">Butyrivibrio proteoclasticus (strain ATCC 51982 / DSM 14932 / B316)</name>
    <name type="common">Clostridium proteoclasticum</name>
    <dbReference type="NCBI Taxonomy" id="515622"/>
    <lineage>
        <taxon>Bacteria</taxon>
        <taxon>Bacillati</taxon>
        <taxon>Bacillota</taxon>
        <taxon>Clostridia</taxon>
        <taxon>Lachnospirales</taxon>
        <taxon>Lachnospiraceae</taxon>
        <taxon>Butyrivibrio</taxon>
    </lineage>
</organism>
<dbReference type="InterPro" id="IPR002656">
    <property type="entry name" value="Acyl_transf_3_dom"/>
</dbReference>
<evidence type="ECO:0000256" key="1">
    <source>
        <dbReference type="ARBA" id="ARBA00004651"/>
    </source>
</evidence>
<comment type="similarity">
    <text evidence="2">Belongs to the acyltransferase 3 family.</text>
</comment>
<dbReference type="KEGG" id="bpb:bpr_I1636"/>
<feature type="transmembrane region" description="Helical" evidence="7">
    <location>
        <begin position="318"/>
        <end position="341"/>
    </location>
</feature>
<dbReference type="PANTHER" id="PTHR40074">
    <property type="entry name" value="O-ACETYLTRANSFERASE WECH"/>
    <property type="match status" value="1"/>
</dbReference>
<evidence type="ECO:0000256" key="3">
    <source>
        <dbReference type="ARBA" id="ARBA00022475"/>
    </source>
</evidence>
<evidence type="ECO:0000256" key="7">
    <source>
        <dbReference type="SAM" id="Phobius"/>
    </source>
</evidence>
<feature type="transmembrane region" description="Helical" evidence="7">
    <location>
        <begin position="207"/>
        <end position="224"/>
    </location>
</feature>
<dbReference type="GO" id="GO:0009246">
    <property type="term" value="P:enterobacterial common antigen biosynthetic process"/>
    <property type="evidence" value="ECO:0007669"/>
    <property type="project" value="TreeGrafter"/>
</dbReference>
<feature type="transmembrane region" description="Helical" evidence="7">
    <location>
        <begin position="175"/>
        <end position="195"/>
    </location>
</feature>
<reference evidence="9 10" key="1">
    <citation type="journal article" date="2010" name="PLoS ONE">
        <title>The glycobiome of the rumen bacterium Butyrivibrio proteoclasticus B316(T) highlights adaptation to a polysaccharide-rich environment.</title>
        <authorList>
            <person name="Kelly W.J."/>
            <person name="Leahy S.C."/>
            <person name="Altermann E."/>
            <person name="Yeoman C.J."/>
            <person name="Dunne J.C."/>
            <person name="Kong Z."/>
            <person name="Pacheco D.M."/>
            <person name="Li D."/>
            <person name="Noel S.J."/>
            <person name="Moon C.D."/>
            <person name="Cookson A.L."/>
            <person name="Attwood G.T."/>
        </authorList>
    </citation>
    <scope>NUCLEOTIDE SEQUENCE [LARGE SCALE GENOMIC DNA]</scope>
    <source>
        <strain evidence="10">ATCC 51982 / DSM 14932 / B316</strain>
    </source>
</reference>
<sequence length="351" mass="39895">MKKRYNFMNVLRVLSMISIVFYHMLFTLYIYGIRQLSSIRFLYENTNMNIAKIGVGLFFILSGCGLMLGSNGTSFDLRNFYTKRFKKILIPFYIVYAGYFIFLLCTGQISLADPFAGKNVGPFSFLFTILGVDAYLDSFGIATCSLGIGEWFLGCLLIMYLIYPLLRKAFVWNKYITMVVATIYYVAINILYSSIPAFNSVPMYTNLVIKIYDFVLGMFLATILDKLPSFISIAGLILNAFFIAMPIELPGIHSFLIPIECLSVFLLFAGLEPLFTKAQKPMKIVNILAKYSYEYFLVHHVVIIHLSKIGQNRAFSNLNILLLFLAEIVITSVLALLLKLITNGITHIYTR</sequence>
<feature type="transmembrane region" description="Helical" evidence="7">
    <location>
        <begin position="287"/>
        <end position="306"/>
    </location>
</feature>
<dbReference type="Proteomes" id="UP000001299">
    <property type="component" value="Chromosome 1"/>
</dbReference>
<keyword evidence="4 7" id="KW-0812">Transmembrane</keyword>
<keyword evidence="3" id="KW-1003">Cell membrane</keyword>
<keyword evidence="9" id="KW-0808">Transferase</keyword>
<evidence type="ECO:0000256" key="6">
    <source>
        <dbReference type="ARBA" id="ARBA00023136"/>
    </source>
</evidence>